<comment type="caution">
    <text evidence="9">The sequence shown here is derived from an EMBL/GenBank/DDBJ whole genome shotgun (WGS) entry which is preliminary data.</text>
</comment>
<proteinExistence type="predicted"/>
<feature type="transmembrane region" description="Helical" evidence="5">
    <location>
        <begin position="320"/>
        <end position="340"/>
    </location>
</feature>
<dbReference type="OrthoDB" id="9806253at2"/>
<evidence type="ECO:0000256" key="5">
    <source>
        <dbReference type="SAM" id="Phobius"/>
    </source>
</evidence>
<protein>
    <submittedName>
        <fullName evidence="9">Serine protease</fullName>
    </submittedName>
</protein>
<sequence length="453" mass="48164">MTKQMGIRKLLTCAAALVMLFISFGLYVFPMNSAAAANNGAVYVIPVKQPIERGLASFMERGFKEAEKMSAGLIVLEIDTPGGLVEQAGKIATMMRDSKIPTVAYITGDAASAGSYIALNADKIAMANGSMIGAAYMVDASGNPVEDAKLVSWWKTSMASAAEASGRNPEIAKGMADLNLKIEVPEIGLTKQAGDIISLTNDEALKTGYADTIANSTEEVIAWMDYSTQDVFRMEPTFSEKLATFLTNRSVMAILLFIGIAGVIIELIVPGFGVPGILGVTAFVLYFFGNQVAGFAGWETWLLFVIGIVMLAMELFVPSFGILGIIGSVSLIAGVVMAAYSTSHVALSLGIAAACALVAVIVVALVFKERGVWRKFILSDSLSKEQGYIPNEDRDVLIGLIGTSLTALRPAGTMELEGRRLDVVTLGGFIEAGRQVRIIKTDGTRIVVEEEKG</sequence>
<dbReference type="PANTHER" id="PTHR33507:SF3">
    <property type="entry name" value="INNER MEMBRANE PROTEIN YBBJ"/>
    <property type="match status" value="1"/>
</dbReference>
<feature type="domain" description="NfeD1b N-terminal" evidence="8">
    <location>
        <begin position="42"/>
        <end position="231"/>
    </location>
</feature>
<evidence type="ECO:0000256" key="2">
    <source>
        <dbReference type="ARBA" id="ARBA00022692"/>
    </source>
</evidence>
<comment type="subcellular location">
    <subcellularLocation>
        <location evidence="1">Membrane</location>
        <topology evidence="1">Multi-pass membrane protein</topology>
    </subcellularLocation>
</comment>
<evidence type="ECO:0000256" key="1">
    <source>
        <dbReference type="ARBA" id="ARBA00004141"/>
    </source>
</evidence>
<dbReference type="PANTHER" id="PTHR33507">
    <property type="entry name" value="INNER MEMBRANE PROTEIN YBBJ"/>
    <property type="match status" value="1"/>
</dbReference>
<evidence type="ECO:0000259" key="6">
    <source>
        <dbReference type="Pfam" id="PF01957"/>
    </source>
</evidence>
<dbReference type="Proteomes" id="UP000036932">
    <property type="component" value="Unassembled WGS sequence"/>
</dbReference>
<feature type="transmembrane region" description="Helical" evidence="5">
    <location>
        <begin position="346"/>
        <end position="367"/>
    </location>
</feature>
<keyword evidence="9" id="KW-0645">Protease</keyword>
<evidence type="ECO:0000313" key="10">
    <source>
        <dbReference type="Proteomes" id="UP000036932"/>
    </source>
</evidence>
<dbReference type="InterPro" id="IPR002810">
    <property type="entry name" value="NfeD-like_C"/>
</dbReference>
<feature type="transmembrane region" description="Helical" evidence="5">
    <location>
        <begin position="295"/>
        <end position="313"/>
    </location>
</feature>
<feature type="transmembrane region" description="Helical" evidence="5">
    <location>
        <begin position="242"/>
        <end position="265"/>
    </location>
</feature>
<dbReference type="Gene3D" id="2.40.50.140">
    <property type="entry name" value="Nucleic acid-binding proteins"/>
    <property type="match status" value="1"/>
</dbReference>
<dbReference type="Pfam" id="PF24961">
    <property type="entry name" value="NfeD_membrane"/>
    <property type="match status" value="1"/>
</dbReference>
<evidence type="ECO:0000313" key="9">
    <source>
        <dbReference type="EMBL" id="KOR88376.1"/>
    </source>
</evidence>
<evidence type="ECO:0000256" key="3">
    <source>
        <dbReference type="ARBA" id="ARBA00022989"/>
    </source>
</evidence>
<keyword evidence="10" id="KW-1185">Reference proteome</keyword>
<dbReference type="GO" id="GO:0008233">
    <property type="term" value="F:peptidase activity"/>
    <property type="evidence" value="ECO:0007669"/>
    <property type="project" value="UniProtKB-KW"/>
</dbReference>
<dbReference type="InterPro" id="IPR012340">
    <property type="entry name" value="NA-bd_OB-fold"/>
</dbReference>
<dbReference type="InterPro" id="IPR056739">
    <property type="entry name" value="NfeD_membrane"/>
</dbReference>
<dbReference type="PATRIC" id="fig|1705565.3.peg.2659"/>
<evidence type="ECO:0000259" key="8">
    <source>
        <dbReference type="Pfam" id="PF25145"/>
    </source>
</evidence>
<dbReference type="EMBL" id="LIUT01000001">
    <property type="protein sequence ID" value="KOR88376.1"/>
    <property type="molecule type" value="Genomic_DNA"/>
</dbReference>
<name>A0A0M1P1P7_9BACL</name>
<keyword evidence="4 5" id="KW-0472">Membrane</keyword>
<dbReference type="InterPro" id="IPR052165">
    <property type="entry name" value="Membrane_assoc_protease"/>
</dbReference>
<feature type="domain" description="NfeD integral membrane" evidence="7">
    <location>
        <begin position="251"/>
        <end position="365"/>
    </location>
</feature>
<dbReference type="Gene3D" id="3.90.226.10">
    <property type="entry name" value="2-enoyl-CoA Hydratase, Chain A, domain 1"/>
    <property type="match status" value="1"/>
</dbReference>
<evidence type="ECO:0000259" key="7">
    <source>
        <dbReference type="Pfam" id="PF24961"/>
    </source>
</evidence>
<organism evidence="9 10">
    <name type="scientific">Paenibacillus solani</name>
    <dbReference type="NCBI Taxonomy" id="1705565"/>
    <lineage>
        <taxon>Bacteria</taxon>
        <taxon>Bacillati</taxon>
        <taxon>Bacillota</taxon>
        <taxon>Bacilli</taxon>
        <taxon>Bacillales</taxon>
        <taxon>Paenibacillaceae</taxon>
        <taxon>Paenibacillus</taxon>
    </lineage>
</organism>
<evidence type="ECO:0000256" key="4">
    <source>
        <dbReference type="ARBA" id="ARBA00023136"/>
    </source>
</evidence>
<dbReference type="Pfam" id="PF01957">
    <property type="entry name" value="NfeD"/>
    <property type="match status" value="1"/>
</dbReference>
<dbReference type="SUPFAM" id="SSF52096">
    <property type="entry name" value="ClpP/crotonase"/>
    <property type="match status" value="1"/>
</dbReference>
<keyword evidence="3 5" id="KW-1133">Transmembrane helix</keyword>
<keyword evidence="9" id="KW-0378">Hydrolase</keyword>
<dbReference type="InterPro" id="IPR029045">
    <property type="entry name" value="ClpP/crotonase-like_dom_sf"/>
</dbReference>
<dbReference type="InterPro" id="IPR056738">
    <property type="entry name" value="NfeD1b_N"/>
</dbReference>
<gene>
    <name evidence="9" type="ORF">AM231_03905</name>
</gene>
<reference evidence="10" key="1">
    <citation type="submission" date="2015-08" db="EMBL/GenBank/DDBJ databases">
        <title>Genome sequencing project for genomic taxonomy and phylogenomics of Bacillus-like bacteria.</title>
        <authorList>
            <person name="Liu B."/>
            <person name="Wang J."/>
            <person name="Zhu Y."/>
            <person name="Liu G."/>
            <person name="Chen Q."/>
            <person name="Chen Z."/>
            <person name="Lan J."/>
            <person name="Che J."/>
            <person name="Ge C."/>
            <person name="Shi H."/>
            <person name="Pan Z."/>
            <person name="Liu X."/>
        </authorList>
    </citation>
    <scope>NUCLEOTIDE SEQUENCE [LARGE SCALE GENOMIC DNA]</scope>
    <source>
        <strain evidence="10">FJAT-22460</strain>
    </source>
</reference>
<dbReference type="AlphaFoldDB" id="A0A0M1P1P7"/>
<dbReference type="RefSeq" id="WP_053489148.1">
    <property type="nucleotide sequence ID" value="NZ_LIUT01000001.1"/>
</dbReference>
<dbReference type="GO" id="GO:0006508">
    <property type="term" value="P:proteolysis"/>
    <property type="evidence" value="ECO:0007669"/>
    <property type="project" value="UniProtKB-KW"/>
</dbReference>
<accession>A0A0M1P1P7</accession>
<dbReference type="GO" id="GO:0005886">
    <property type="term" value="C:plasma membrane"/>
    <property type="evidence" value="ECO:0007669"/>
    <property type="project" value="TreeGrafter"/>
</dbReference>
<dbReference type="CDD" id="cd07021">
    <property type="entry name" value="Clp_protease_NfeD_like"/>
    <property type="match status" value="1"/>
</dbReference>
<dbReference type="Pfam" id="PF25145">
    <property type="entry name" value="NfeD1b_N"/>
    <property type="match status" value="1"/>
</dbReference>
<keyword evidence="2 5" id="KW-0812">Transmembrane</keyword>
<feature type="domain" description="NfeD-like C-terminal" evidence="6">
    <location>
        <begin position="395"/>
        <end position="449"/>
    </location>
</feature>